<protein>
    <submittedName>
        <fullName evidence="2">Uncharacterized protein</fullName>
    </submittedName>
</protein>
<dbReference type="EMBL" id="JBHTJZ010000005">
    <property type="protein sequence ID" value="MFD0958329.1"/>
    <property type="molecule type" value="Genomic_DNA"/>
</dbReference>
<dbReference type="Proteomes" id="UP001596989">
    <property type="component" value="Unassembled WGS sequence"/>
</dbReference>
<feature type="compositionally biased region" description="Basic and acidic residues" evidence="1">
    <location>
        <begin position="18"/>
        <end position="38"/>
    </location>
</feature>
<evidence type="ECO:0000256" key="1">
    <source>
        <dbReference type="SAM" id="MobiDB-lite"/>
    </source>
</evidence>
<name>A0ABW3HLC6_9BACL</name>
<accession>A0ABW3HLC6</accession>
<evidence type="ECO:0000313" key="2">
    <source>
        <dbReference type="EMBL" id="MFD0958329.1"/>
    </source>
</evidence>
<gene>
    <name evidence="2" type="ORF">ACFQ2I_02920</name>
</gene>
<comment type="caution">
    <text evidence="2">The sequence shown here is derived from an EMBL/GenBank/DDBJ whole genome shotgun (WGS) entry which is preliminary data.</text>
</comment>
<proteinExistence type="predicted"/>
<sequence>MKDAEAANRESGGGVGQELDRDDRDGSSGSGDRKDAIHEANATVIDSVAADGGDQAPPAGGNEKWKQFYAVVRQKTIQMRK</sequence>
<feature type="region of interest" description="Disordered" evidence="1">
    <location>
        <begin position="1"/>
        <end position="41"/>
    </location>
</feature>
<dbReference type="RefSeq" id="WP_377562088.1">
    <property type="nucleotide sequence ID" value="NZ_JBHTJZ010000005.1"/>
</dbReference>
<reference evidence="3" key="1">
    <citation type="journal article" date="2019" name="Int. J. Syst. Evol. Microbiol.">
        <title>The Global Catalogue of Microorganisms (GCM) 10K type strain sequencing project: providing services to taxonomists for standard genome sequencing and annotation.</title>
        <authorList>
            <consortium name="The Broad Institute Genomics Platform"/>
            <consortium name="The Broad Institute Genome Sequencing Center for Infectious Disease"/>
            <person name="Wu L."/>
            <person name="Ma J."/>
        </authorList>
    </citation>
    <scope>NUCLEOTIDE SEQUENCE [LARGE SCALE GENOMIC DNA]</scope>
    <source>
        <strain evidence="3">CCUG 59129</strain>
    </source>
</reference>
<organism evidence="2 3">
    <name type="scientific">Paenibacillus chungangensis</name>
    <dbReference type="NCBI Taxonomy" id="696535"/>
    <lineage>
        <taxon>Bacteria</taxon>
        <taxon>Bacillati</taxon>
        <taxon>Bacillota</taxon>
        <taxon>Bacilli</taxon>
        <taxon>Bacillales</taxon>
        <taxon>Paenibacillaceae</taxon>
        <taxon>Paenibacillus</taxon>
    </lineage>
</organism>
<evidence type="ECO:0000313" key="3">
    <source>
        <dbReference type="Proteomes" id="UP001596989"/>
    </source>
</evidence>
<keyword evidence="3" id="KW-1185">Reference proteome</keyword>